<accession>A0A9Q0JLY7</accession>
<organism evidence="2 3">
    <name type="scientific">Turnera subulata</name>
    <dbReference type="NCBI Taxonomy" id="218843"/>
    <lineage>
        <taxon>Eukaryota</taxon>
        <taxon>Viridiplantae</taxon>
        <taxon>Streptophyta</taxon>
        <taxon>Embryophyta</taxon>
        <taxon>Tracheophyta</taxon>
        <taxon>Spermatophyta</taxon>
        <taxon>Magnoliopsida</taxon>
        <taxon>eudicotyledons</taxon>
        <taxon>Gunneridae</taxon>
        <taxon>Pentapetalae</taxon>
        <taxon>rosids</taxon>
        <taxon>fabids</taxon>
        <taxon>Malpighiales</taxon>
        <taxon>Passifloraceae</taxon>
        <taxon>Turnera</taxon>
    </lineage>
</organism>
<dbReference type="EMBL" id="JAKUCV010001420">
    <property type="protein sequence ID" value="KAJ4846464.1"/>
    <property type="molecule type" value="Genomic_DNA"/>
</dbReference>
<evidence type="ECO:0000313" key="3">
    <source>
        <dbReference type="Proteomes" id="UP001141552"/>
    </source>
</evidence>
<dbReference type="InterPro" id="IPR050796">
    <property type="entry name" value="SCF_F-box_component"/>
</dbReference>
<dbReference type="InterPro" id="IPR006527">
    <property type="entry name" value="F-box-assoc_dom_typ1"/>
</dbReference>
<name>A0A9Q0JLY7_9ROSI</name>
<gene>
    <name evidence="2" type="ORF">Tsubulata_006876</name>
</gene>
<evidence type="ECO:0000259" key="1">
    <source>
        <dbReference type="Pfam" id="PF07734"/>
    </source>
</evidence>
<reference evidence="2" key="1">
    <citation type="submission" date="2022-02" db="EMBL/GenBank/DDBJ databases">
        <authorList>
            <person name="Henning P.M."/>
            <person name="McCubbin A.G."/>
            <person name="Shore J.S."/>
        </authorList>
    </citation>
    <scope>NUCLEOTIDE SEQUENCE</scope>
    <source>
        <strain evidence="2">F60SS</strain>
        <tissue evidence="2">Leaves</tissue>
    </source>
</reference>
<comment type="caution">
    <text evidence="2">The sequence shown here is derived from an EMBL/GenBank/DDBJ whole genome shotgun (WGS) entry which is preliminary data.</text>
</comment>
<dbReference type="PANTHER" id="PTHR31672">
    <property type="entry name" value="BNACNNG10540D PROTEIN"/>
    <property type="match status" value="1"/>
</dbReference>
<keyword evidence="3" id="KW-1185">Reference proteome</keyword>
<dbReference type="AlphaFoldDB" id="A0A9Q0JLY7"/>
<evidence type="ECO:0000313" key="2">
    <source>
        <dbReference type="EMBL" id="KAJ4846464.1"/>
    </source>
</evidence>
<dbReference type="Pfam" id="PF07734">
    <property type="entry name" value="FBA_1"/>
    <property type="match status" value="1"/>
</dbReference>
<dbReference type="OrthoDB" id="1845276at2759"/>
<proteinExistence type="predicted"/>
<dbReference type="Proteomes" id="UP001141552">
    <property type="component" value="Unassembled WGS sequence"/>
</dbReference>
<dbReference type="NCBIfam" id="TIGR01640">
    <property type="entry name" value="F_box_assoc_1"/>
    <property type="match status" value="1"/>
</dbReference>
<dbReference type="InterPro" id="IPR017451">
    <property type="entry name" value="F-box-assoc_interact_dom"/>
</dbReference>
<dbReference type="PANTHER" id="PTHR31672:SF13">
    <property type="entry name" value="F-BOX PROTEIN CPR30-LIKE"/>
    <property type="match status" value="1"/>
</dbReference>
<protein>
    <recommendedName>
        <fullName evidence="1">F-box associated beta-propeller type 1 domain-containing protein</fullName>
    </recommendedName>
</protein>
<reference evidence="2" key="2">
    <citation type="journal article" date="2023" name="Plants (Basel)">
        <title>Annotation of the Turnera subulata (Passifloraceae) Draft Genome Reveals the S-Locus Evolved after the Divergence of Turneroideae from Passifloroideae in a Stepwise Manner.</title>
        <authorList>
            <person name="Henning P.M."/>
            <person name="Roalson E.H."/>
            <person name="Mir W."/>
            <person name="McCubbin A.G."/>
            <person name="Shore J.S."/>
        </authorList>
    </citation>
    <scope>NUCLEOTIDE SEQUENCE</scope>
    <source>
        <strain evidence="2">F60SS</strain>
    </source>
</reference>
<feature type="domain" description="F-box associated beta-propeller type 1" evidence="1">
    <location>
        <begin position="57"/>
        <end position="185"/>
    </location>
</feature>
<sequence>MQHTGAVTQRVHSSFQISIQISSRGDEEDDYGMPLESFDYRGDEETPTKKSPVNDYADDIFVWNPFTGVYRKLPDPEDMSDDDEMCRAYGFGYDSAADDYKVFMVAVERYVPIEDRVPMVQIFSLKIGSWRRVENPDRCLQYISGADRGLLLKGALHWIKKHAEKITAFDLGEEKFYDVPAPPEQRFLAHKGIGIVGEYLCMWTPTPSFNGSVVCVMKEYLNEKSWILYRIRRMRGT</sequence>